<keyword evidence="3" id="KW-1185">Reference proteome</keyword>
<feature type="domain" description="ABC1 atypical kinase-like" evidence="1">
    <location>
        <begin position="122"/>
        <end position="299"/>
    </location>
</feature>
<name>A0A7N0VA23_KALFE</name>
<accession>A0A7N0VA23</accession>
<organism evidence="2 3">
    <name type="scientific">Kalanchoe fedtschenkoi</name>
    <name type="common">Lavender scallops</name>
    <name type="synonym">South American air plant</name>
    <dbReference type="NCBI Taxonomy" id="63787"/>
    <lineage>
        <taxon>Eukaryota</taxon>
        <taxon>Viridiplantae</taxon>
        <taxon>Streptophyta</taxon>
        <taxon>Embryophyta</taxon>
        <taxon>Tracheophyta</taxon>
        <taxon>Spermatophyta</taxon>
        <taxon>Magnoliopsida</taxon>
        <taxon>eudicotyledons</taxon>
        <taxon>Gunneridae</taxon>
        <taxon>Pentapetalae</taxon>
        <taxon>Saxifragales</taxon>
        <taxon>Crassulaceae</taxon>
        <taxon>Kalanchoe</taxon>
    </lineage>
</organism>
<dbReference type="EnsemblPlants" id="Kaladp0292s0005.1.v1.1">
    <property type="protein sequence ID" value="Kaladp0292s0005.1.v1.1"/>
    <property type="gene ID" value="Kaladp0292s0005.v1.1"/>
</dbReference>
<sequence>MRSRCTSHQDGGLLAWVLFSNHKSQDIFTSLLQDGIQNLPKLVENILQTSNNTGLRGAVRQKQDIQAVIGVGTVWLANVSASTNASAQIPTQLKLFEKMGATYIKLGQFIASAPTLFPSEYVEDVFDYVDPNPLASASIAQVHVARLKGVEEDVVIKVLEPGVDDILVADLNFIYLVAQIFEFLSPDLSRTSLIGIVNDIRVPMLEEVYFQKEAANSEAFRRYLVNTGLTRQATAPKVHQQFSNRRVLIMERLYGVPFMNLNFMSSFASNPWTSLITTLKVWFGSLLACETFHVDVHANLYTEGVAVVARGPYKATVILANIAVDERQMNDLFLDVVRVSESYVLRFPQKFVLLMKQLMYFDHYTRLLEPDINMLQQQRISIASNH</sequence>
<dbReference type="OMA" id="VFRNGWD"/>
<protein>
    <recommendedName>
        <fullName evidence="1">ABC1 atypical kinase-like domain-containing protein</fullName>
    </recommendedName>
</protein>
<evidence type="ECO:0000313" key="3">
    <source>
        <dbReference type="Proteomes" id="UP000594263"/>
    </source>
</evidence>
<dbReference type="InterPro" id="IPR011009">
    <property type="entry name" value="Kinase-like_dom_sf"/>
</dbReference>
<dbReference type="PANTHER" id="PTHR43173:SF22">
    <property type="entry name" value="OS07G0227800 PROTEIN"/>
    <property type="match status" value="1"/>
</dbReference>
<dbReference type="GO" id="GO:0010287">
    <property type="term" value="C:plastoglobule"/>
    <property type="evidence" value="ECO:0007669"/>
    <property type="project" value="TreeGrafter"/>
</dbReference>
<dbReference type="AlphaFoldDB" id="A0A7N0VA23"/>
<dbReference type="PANTHER" id="PTHR43173">
    <property type="entry name" value="ABC1 FAMILY PROTEIN"/>
    <property type="match status" value="1"/>
</dbReference>
<dbReference type="Proteomes" id="UP000594263">
    <property type="component" value="Unplaced"/>
</dbReference>
<dbReference type="Pfam" id="PF03109">
    <property type="entry name" value="ABC1"/>
    <property type="match status" value="1"/>
</dbReference>
<dbReference type="GO" id="GO:0005886">
    <property type="term" value="C:plasma membrane"/>
    <property type="evidence" value="ECO:0007669"/>
    <property type="project" value="TreeGrafter"/>
</dbReference>
<evidence type="ECO:0000313" key="2">
    <source>
        <dbReference type="EnsemblPlants" id="Kaladp0292s0005.1.v1.1"/>
    </source>
</evidence>
<dbReference type="InterPro" id="IPR051130">
    <property type="entry name" value="Mito_struct-func_regulator"/>
</dbReference>
<dbReference type="SUPFAM" id="SSF56112">
    <property type="entry name" value="Protein kinase-like (PK-like)"/>
    <property type="match status" value="1"/>
</dbReference>
<dbReference type="InterPro" id="IPR004147">
    <property type="entry name" value="ABC1_dom"/>
</dbReference>
<reference evidence="2" key="1">
    <citation type="submission" date="2021-01" db="UniProtKB">
        <authorList>
            <consortium name="EnsemblPlants"/>
        </authorList>
    </citation>
    <scope>IDENTIFICATION</scope>
</reference>
<proteinExistence type="predicted"/>
<dbReference type="CDD" id="cd05121">
    <property type="entry name" value="ABC1_ADCK3-like"/>
    <property type="match status" value="1"/>
</dbReference>
<dbReference type="Gramene" id="Kaladp0292s0005.1.v1.1">
    <property type="protein sequence ID" value="Kaladp0292s0005.1.v1.1"/>
    <property type="gene ID" value="Kaladp0292s0005.v1.1"/>
</dbReference>
<evidence type="ECO:0000259" key="1">
    <source>
        <dbReference type="Pfam" id="PF03109"/>
    </source>
</evidence>